<dbReference type="GO" id="GO:0004674">
    <property type="term" value="F:protein serine/threonine kinase activity"/>
    <property type="evidence" value="ECO:0007669"/>
    <property type="project" value="UniProtKB-KW"/>
</dbReference>
<dbReference type="GO" id="GO:0005524">
    <property type="term" value="F:ATP binding"/>
    <property type="evidence" value="ECO:0007669"/>
    <property type="project" value="UniProtKB-KW"/>
</dbReference>
<dbReference type="Gene3D" id="1.10.510.10">
    <property type="entry name" value="Transferase(Phosphotransferase) domain 1"/>
    <property type="match status" value="1"/>
</dbReference>
<evidence type="ECO:0000256" key="6">
    <source>
        <dbReference type="ARBA" id="ARBA00022741"/>
    </source>
</evidence>
<protein>
    <recommendedName>
        <fullName evidence="2">non-specific serine/threonine protein kinase</fullName>
        <ecNumber evidence="2">2.7.11.1</ecNumber>
    </recommendedName>
</protein>
<keyword evidence="7" id="KW-0067">ATP-binding</keyword>
<dbReference type="PANTHER" id="PTHR47982:SF57">
    <property type="entry name" value="PROTEIN KINASE DOMAIN-CONTAINING PROTEIN"/>
    <property type="match status" value="1"/>
</dbReference>
<evidence type="ECO:0000256" key="2">
    <source>
        <dbReference type="ARBA" id="ARBA00012513"/>
    </source>
</evidence>
<evidence type="ECO:0000256" key="3">
    <source>
        <dbReference type="ARBA" id="ARBA00022527"/>
    </source>
</evidence>
<keyword evidence="5" id="KW-0812">Transmembrane</keyword>
<evidence type="ECO:0000256" key="8">
    <source>
        <dbReference type="ARBA" id="ARBA00022989"/>
    </source>
</evidence>
<comment type="catalytic activity">
    <reaction evidence="10">
        <text>L-threonyl-[protein] + ATP = O-phospho-L-threonyl-[protein] + ADP + H(+)</text>
        <dbReference type="Rhea" id="RHEA:46608"/>
        <dbReference type="Rhea" id="RHEA-COMP:11060"/>
        <dbReference type="Rhea" id="RHEA-COMP:11605"/>
        <dbReference type="ChEBI" id="CHEBI:15378"/>
        <dbReference type="ChEBI" id="CHEBI:30013"/>
        <dbReference type="ChEBI" id="CHEBI:30616"/>
        <dbReference type="ChEBI" id="CHEBI:61977"/>
        <dbReference type="ChEBI" id="CHEBI:456216"/>
        <dbReference type="EC" id="2.7.11.1"/>
    </reaction>
</comment>
<dbReference type="EC" id="2.7.11.1" evidence="2"/>
<evidence type="ECO:0000259" key="12">
    <source>
        <dbReference type="PROSITE" id="PS50011"/>
    </source>
</evidence>
<dbReference type="InterPro" id="IPR011009">
    <property type="entry name" value="Kinase-like_dom_sf"/>
</dbReference>
<evidence type="ECO:0000256" key="11">
    <source>
        <dbReference type="ARBA" id="ARBA00048679"/>
    </source>
</evidence>
<evidence type="ECO:0000256" key="4">
    <source>
        <dbReference type="ARBA" id="ARBA00022679"/>
    </source>
</evidence>
<dbReference type="Pfam" id="PF00069">
    <property type="entry name" value="Pkinase"/>
    <property type="match status" value="1"/>
</dbReference>
<keyword evidence="3" id="KW-0723">Serine/threonine-protein kinase</keyword>
<dbReference type="PANTHER" id="PTHR47982">
    <property type="entry name" value="PROLINE-RICH RECEPTOR-LIKE PROTEIN KINASE PERK4"/>
    <property type="match status" value="1"/>
</dbReference>
<organism evidence="13 14">
    <name type="scientific">Paspalum notatum var. saurae</name>
    <dbReference type="NCBI Taxonomy" id="547442"/>
    <lineage>
        <taxon>Eukaryota</taxon>
        <taxon>Viridiplantae</taxon>
        <taxon>Streptophyta</taxon>
        <taxon>Embryophyta</taxon>
        <taxon>Tracheophyta</taxon>
        <taxon>Spermatophyta</taxon>
        <taxon>Magnoliopsida</taxon>
        <taxon>Liliopsida</taxon>
        <taxon>Poales</taxon>
        <taxon>Poaceae</taxon>
        <taxon>PACMAD clade</taxon>
        <taxon>Panicoideae</taxon>
        <taxon>Andropogonodae</taxon>
        <taxon>Paspaleae</taxon>
        <taxon>Paspalinae</taxon>
        <taxon>Paspalum</taxon>
    </lineage>
</organism>
<dbReference type="AlphaFoldDB" id="A0AAQ3SI75"/>
<keyword evidence="8" id="KW-1133">Transmembrane helix</keyword>
<keyword evidence="3" id="KW-0418">Kinase</keyword>
<evidence type="ECO:0000313" key="14">
    <source>
        <dbReference type="Proteomes" id="UP001341281"/>
    </source>
</evidence>
<dbReference type="SUPFAM" id="SSF56112">
    <property type="entry name" value="Protein kinase-like (PK-like)"/>
    <property type="match status" value="1"/>
</dbReference>
<reference evidence="13 14" key="1">
    <citation type="submission" date="2024-02" db="EMBL/GenBank/DDBJ databases">
        <title>High-quality chromosome-scale genome assembly of Pensacola bahiagrass (Paspalum notatum Flugge var. saurae).</title>
        <authorList>
            <person name="Vega J.M."/>
            <person name="Podio M."/>
            <person name="Orjuela J."/>
            <person name="Siena L.A."/>
            <person name="Pessino S.C."/>
            <person name="Combes M.C."/>
            <person name="Mariac C."/>
            <person name="Albertini E."/>
            <person name="Pupilli F."/>
            <person name="Ortiz J.P.A."/>
            <person name="Leblanc O."/>
        </authorList>
    </citation>
    <scope>NUCLEOTIDE SEQUENCE [LARGE SCALE GENOMIC DNA]</scope>
    <source>
        <strain evidence="13">R1</strain>
        <tissue evidence="13">Leaf</tissue>
    </source>
</reference>
<feature type="domain" description="Protein kinase" evidence="12">
    <location>
        <begin position="3"/>
        <end position="145"/>
    </location>
</feature>
<dbReference type="PROSITE" id="PS50011">
    <property type="entry name" value="PROTEIN_KINASE_DOM"/>
    <property type="match status" value="1"/>
</dbReference>
<dbReference type="InterPro" id="IPR047117">
    <property type="entry name" value="PERK1-13-like"/>
</dbReference>
<name>A0AAQ3SI75_PASNO</name>
<evidence type="ECO:0000256" key="7">
    <source>
        <dbReference type="ARBA" id="ARBA00022840"/>
    </source>
</evidence>
<proteinExistence type="predicted"/>
<accession>A0AAQ3SI75</accession>
<dbReference type="Gene3D" id="3.30.200.20">
    <property type="entry name" value="Phosphorylase Kinase, domain 1"/>
    <property type="match status" value="1"/>
</dbReference>
<keyword evidence="9" id="KW-0472">Membrane</keyword>
<dbReference type="InterPro" id="IPR000719">
    <property type="entry name" value="Prot_kinase_dom"/>
</dbReference>
<keyword evidence="14" id="KW-1185">Reference proteome</keyword>
<comment type="catalytic activity">
    <reaction evidence="11">
        <text>L-seryl-[protein] + ATP = O-phospho-L-seryl-[protein] + ADP + H(+)</text>
        <dbReference type="Rhea" id="RHEA:17989"/>
        <dbReference type="Rhea" id="RHEA-COMP:9863"/>
        <dbReference type="Rhea" id="RHEA-COMP:11604"/>
        <dbReference type="ChEBI" id="CHEBI:15378"/>
        <dbReference type="ChEBI" id="CHEBI:29999"/>
        <dbReference type="ChEBI" id="CHEBI:30616"/>
        <dbReference type="ChEBI" id="CHEBI:83421"/>
        <dbReference type="ChEBI" id="CHEBI:456216"/>
        <dbReference type="EC" id="2.7.11.1"/>
    </reaction>
</comment>
<evidence type="ECO:0000256" key="10">
    <source>
        <dbReference type="ARBA" id="ARBA00047899"/>
    </source>
</evidence>
<evidence type="ECO:0000313" key="13">
    <source>
        <dbReference type="EMBL" id="WVZ52382.1"/>
    </source>
</evidence>
<dbReference type="EMBL" id="CP144745">
    <property type="protein sequence ID" value="WVZ52382.1"/>
    <property type="molecule type" value="Genomic_DNA"/>
</dbReference>
<comment type="subcellular location">
    <subcellularLocation>
        <location evidence="1">Cell membrane</location>
        <topology evidence="1">Single-pass membrane protein</topology>
    </subcellularLocation>
</comment>
<evidence type="ECO:0000256" key="5">
    <source>
        <dbReference type="ARBA" id="ARBA00022692"/>
    </source>
</evidence>
<keyword evidence="6" id="KW-0547">Nucleotide-binding</keyword>
<sequence length="145" mass="17027">MCWILVVYLGSGSACQVYQGVLPSGQLVAIKHIHKTTIWESFMREVEQLSNVRHPNLVCLFRYCDERETRSDFVLPWETRVKILKDCTSVLRFLHTHPNGCIVHRDIKVRMLIEICRYNKMRFLLVLLKMHDMEICSHCCTSQTS</sequence>
<evidence type="ECO:0000256" key="9">
    <source>
        <dbReference type="ARBA" id="ARBA00023136"/>
    </source>
</evidence>
<keyword evidence="4" id="KW-0808">Transferase</keyword>
<dbReference type="Proteomes" id="UP001341281">
    <property type="component" value="Chromosome 01"/>
</dbReference>
<evidence type="ECO:0000256" key="1">
    <source>
        <dbReference type="ARBA" id="ARBA00004162"/>
    </source>
</evidence>
<gene>
    <name evidence="13" type="ORF">U9M48_003448</name>
</gene>
<dbReference type="GO" id="GO:0005886">
    <property type="term" value="C:plasma membrane"/>
    <property type="evidence" value="ECO:0007669"/>
    <property type="project" value="UniProtKB-SubCell"/>
</dbReference>